<proteinExistence type="predicted"/>
<dbReference type="EMBL" id="BTSX01000001">
    <property type="protein sequence ID" value="GMS78995.1"/>
    <property type="molecule type" value="Genomic_DNA"/>
</dbReference>
<evidence type="ECO:0000313" key="2">
    <source>
        <dbReference type="EMBL" id="GMS78995.1"/>
    </source>
</evidence>
<evidence type="ECO:0000313" key="3">
    <source>
        <dbReference type="Proteomes" id="UP001432027"/>
    </source>
</evidence>
<evidence type="ECO:0008006" key="4">
    <source>
        <dbReference type="Google" id="ProtNLM"/>
    </source>
</evidence>
<name>A0AAV5S8T3_9BILA</name>
<feature type="non-terminal residue" evidence="2">
    <location>
        <position position="86"/>
    </location>
</feature>
<sequence>IGHSTVYSKVLGNIDQNVMQGMLTTIVNLVMVPVSLIAKYVFEQLGPTIWWVTVVVVMIGGIVLWLGTIRRMENCIGQVKEPDAIE</sequence>
<feature type="transmembrane region" description="Helical" evidence="1">
    <location>
        <begin position="21"/>
        <end position="42"/>
    </location>
</feature>
<keyword evidence="1" id="KW-0812">Transmembrane</keyword>
<keyword evidence="1" id="KW-0472">Membrane</keyword>
<evidence type="ECO:0000256" key="1">
    <source>
        <dbReference type="SAM" id="Phobius"/>
    </source>
</evidence>
<protein>
    <recommendedName>
        <fullName evidence="4">MFS transporter</fullName>
    </recommendedName>
</protein>
<keyword evidence="3" id="KW-1185">Reference proteome</keyword>
<accession>A0AAV5S8T3</accession>
<organism evidence="2 3">
    <name type="scientific">Pristionchus entomophagus</name>
    <dbReference type="NCBI Taxonomy" id="358040"/>
    <lineage>
        <taxon>Eukaryota</taxon>
        <taxon>Metazoa</taxon>
        <taxon>Ecdysozoa</taxon>
        <taxon>Nematoda</taxon>
        <taxon>Chromadorea</taxon>
        <taxon>Rhabditida</taxon>
        <taxon>Rhabditina</taxon>
        <taxon>Diplogasteromorpha</taxon>
        <taxon>Diplogasteroidea</taxon>
        <taxon>Neodiplogasteridae</taxon>
        <taxon>Pristionchus</taxon>
    </lineage>
</organism>
<feature type="non-terminal residue" evidence="2">
    <location>
        <position position="1"/>
    </location>
</feature>
<dbReference type="AlphaFoldDB" id="A0AAV5S8T3"/>
<feature type="transmembrane region" description="Helical" evidence="1">
    <location>
        <begin position="48"/>
        <end position="67"/>
    </location>
</feature>
<keyword evidence="1" id="KW-1133">Transmembrane helix</keyword>
<reference evidence="2" key="1">
    <citation type="submission" date="2023-10" db="EMBL/GenBank/DDBJ databases">
        <title>Genome assembly of Pristionchus species.</title>
        <authorList>
            <person name="Yoshida K."/>
            <person name="Sommer R.J."/>
        </authorList>
    </citation>
    <scope>NUCLEOTIDE SEQUENCE</scope>
    <source>
        <strain evidence="2">RS0144</strain>
    </source>
</reference>
<comment type="caution">
    <text evidence="2">The sequence shown here is derived from an EMBL/GenBank/DDBJ whole genome shotgun (WGS) entry which is preliminary data.</text>
</comment>
<dbReference type="Proteomes" id="UP001432027">
    <property type="component" value="Unassembled WGS sequence"/>
</dbReference>
<gene>
    <name evidence="2" type="ORF">PENTCL1PPCAC_1170</name>
</gene>